<evidence type="ECO:0000313" key="3">
    <source>
        <dbReference type="EMBL" id="SCG80386.1"/>
    </source>
</evidence>
<dbReference type="GO" id="GO:0070967">
    <property type="term" value="F:coenzyme F420 binding"/>
    <property type="evidence" value="ECO:0007669"/>
    <property type="project" value="TreeGrafter"/>
</dbReference>
<evidence type="ECO:0000259" key="2">
    <source>
        <dbReference type="Pfam" id="PF01243"/>
    </source>
</evidence>
<dbReference type="InterPro" id="IPR012349">
    <property type="entry name" value="Split_barrel_FMN-bd"/>
</dbReference>
<keyword evidence="4" id="KW-1185">Reference proteome</keyword>
<dbReference type="EMBL" id="LT607750">
    <property type="protein sequence ID" value="SCG80386.1"/>
    <property type="molecule type" value="Genomic_DNA"/>
</dbReference>
<evidence type="ECO:0000313" key="4">
    <source>
        <dbReference type="Proteomes" id="UP000198217"/>
    </source>
</evidence>
<dbReference type="InterPro" id="IPR011576">
    <property type="entry name" value="Pyridox_Oxase_N"/>
</dbReference>
<evidence type="ECO:0000256" key="1">
    <source>
        <dbReference type="ARBA" id="ARBA00023002"/>
    </source>
</evidence>
<dbReference type="Pfam" id="PF01243">
    <property type="entry name" value="PNPOx_N"/>
    <property type="match status" value="1"/>
</dbReference>
<reference evidence="3 4" key="1">
    <citation type="submission" date="2016-06" db="EMBL/GenBank/DDBJ databases">
        <authorList>
            <person name="Kjaerup R.B."/>
            <person name="Dalgaard T.S."/>
            <person name="Juul-Madsen H.R."/>
        </authorList>
    </citation>
    <scope>NUCLEOTIDE SEQUENCE [LARGE SCALE GENOMIC DNA]</scope>
    <source>
        <strain evidence="3 4">DSM 43904</strain>
    </source>
</reference>
<dbReference type="AlphaFoldDB" id="A0A1C5KDC3"/>
<accession>A0A1C5KDC3</accession>
<protein>
    <submittedName>
        <fullName evidence="3">PPOX class probable F420-dependent enzyme</fullName>
    </submittedName>
</protein>
<feature type="domain" description="Pyridoxamine 5'-phosphate oxidase N-terminal" evidence="2">
    <location>
        <begin position="12"/>
        <end position="131"/>
    </location>
</feature>
<dbReference type="Gene3D" id="2.30.110.10">
    <property type="entry name" value="Electron Transport, Fmn-binding Protein, Chain A"/>
    <property type="match status" value="1"/>
</dbReference>
<dbReference type="PANTHER" id="PTHR35176">
    <property type="entry name" value="HEME OXYGENASE HI_0854-RELATED"/>
    <property type="match status" value="1"/>
</dbReference>
<dbReference type="GO" id="GO:0016627">
    <property type="term" value="F:oxidoreductase activity, acting on the CH-CH group of donors"/>
    <property type="evidence" value="ECO:0007669"/>
    <property type="project" value="TreeGrafter"/>
</dbReference>
<dbReference type="InterPro" id="IPR052019">
    <property type="entry name" value="F420H2_bilvrd_red/Heme_oxyg"/>
</dbReference>
<dbReference type="RefSeq" id="WP_088997163.1">
    <property type="nucleotide sequence ID" value="NZ_LT607750.1"/>
</dbReference>
<gene>
    <name evidence="3" type="ORF">GA0070609_6408</name>
</gene>
<name>A0A1C5KDC3_9ACTN</name>
<organism evidence="3 4">
    <name type="scientific">Micromonospora echinaurantiaca</name>
    <dbReference type="NCBI Taxonomy" id="47857"/>
    <lineage>
        <taxon>Bacteria</taxon>
        <taxon>Bacillati</taxon>
        <taxon>Actinomycetota</taxon>
        <taxon>Actinomycetes</taxon>
        <taxon>Micromonosporales</taxon>
        <taxon>Micromonosporaceae</taxon>
        <taxon>Micromonospora</taxon>
    </lineage>
</organism>
<keyword evidence="1" id="KW-0560">Oxidoreductase</keyword>
<dbReference type="NCBIfam" id="TIGR03618">
    <property type="entry name" value="Rv1155_F420"/>
    <property type="match status" value="1"/>
</dbReference>
<dbReference type="SUPFAM" id="SSF50475">
    <property type="entry name" value="FMN-binding split barrel"/>
    <property type="match status" value="1"/>
</dbReference>
<proteinExistence type="predicted"/>
<dbReference type="InterPro" id="IPR019920">
    <property type="entry name" value="F420-binding_dom_put"/>
</dbReference>
<dbReference type="PANTHER" id="PTHR35176:SF1">
    <property type="entry name" value="F420H(2)-DEPENDENT BILIVERDIN REDUCTASE"/>
    <property type="match status" value="1"/>
</dbReference>
<sequence length="135" mass="14584">MPDAHRLDLRDERVVAFCRERHLATLTTLRADGSPHVVPVGVTVDPVAGLARVITSGGSHKARHVAAAGPDGAPVAVCQVNGRRWLTVEGRALLRSDPAAVAEAERRYAERYRTPRANPERVVIEITVTRVLGAL</sequence>
<dbReference type="GO" id="GO:0005829">
    <property type="term" value="C:cytosol"/>
    <property type="evidence" value="ECO:0007669"/>
    <property type="project" value="TreeGrafter"/>
</dbReference>
<dbReference type="Proteomes" id="UP000198217">
    <property type="component" value="Chromosome I"/>
</dbReference>